<feature type="domain" description="Chromo" evidence="1">
    <location>
        <begin position="114"/>
        <end position="150"/>
    </location>
</feature>
<dbReference type="InterPro" id="IPR023780">
    <property type="entry name" value="Chromo_domain"/>
</dbReference>
<dbReference type="PROSITE" id="PS50013">
    <property type="entry name" value="CHROMO_2"/>
    <property type="match status" value="1"/>
</dbReference>
<accession>A0ABQ7V1W9</accession>
<dbReference type="Pfam" id="PF24626">
    <property type="entry name" value="SH3_Tf2-1"/>
    <property type="match status" value="1"/>
</dbReference>
<dbReference type="InterPro" id="IPR056924">
    <property type="entry name" value="SH3_Tf2-1"/>
</dbReference>
<protein>
    <recommendedName>
        <fullName evidence="1">Chromo domain-containing protein</fullName>
    </recommendedName>
</protein>
<keyword evidence="3" id="KW-1185">Reference proteome</keyword>
<dbReference type="InterPro" id="IPR000953">
    <property type="entry name" value="Chromo/chromo_shadow_dom"/>
</dbReference>
<comment type="caution">
    <text evidence="2">The sequence shown here is derived from an EMBL/GenBank/DDBJ whole genome shotgun (WGS) entry which is preliminary data.</text>
</comment>
<dbReference type="Proteomes" id="UP000826656">
    <property type="component" value="Unassembled WGS sequence"/>
</dbReference>
<reference evidence="2 3" key="1">
    <citation type="journal article" date="2021" name="bioRxiv">
        <title>Chromosome-scale and haplotype-resolved genome assembly of a tetraploid potato cultivar.</title>
        <authorList>
            <person name="Sun H."/>
            <person name="Jiao W.-B."/>
            <person name="Krause K."/>
            <person name="Campoy J.A."/>
            <person name="Goel M."/>
            <person name="Folz-Donahue K."/>
            <person name="Kukat C."/>
            <person name="Huettel B."/>
            <person name="Schneeberger K."/>
        </authorList>
    </citation>
    <scope>NUCLEOTIDE SEQUENCE [LARGE SCALE GENOMIC DNA]</scope>
    <source>
        <strain evidence="2">SolTubOtavaFocal</strain>
        <tissue evidence="2">Leaves</tissue>
    </source>
</reference>
<evidence type="ECO:0000313" key="3">
    <source>
        <dbReference type="Proteomes" id="UP000826656"/>
    </source>
</evidence>
<sequence>MTPFQIMYRREPPLLHPFAHGETKIAELEKQLVERDQMLEKSLAKRLNEKLLPQYFGTYKIIHRVGPVSYELHLPKTSKVYPIFHISLLHPACGCSDIASPPPLPLSGELEFMVELEKVLSHRWAKESGVPTLELLIQWRRRPVEEASWEDYDLLAVQFPLFCLEDKEFFQGGTLIPTRLSRSTLEENIDKRIKS</sequence>
<dbReference type="PANTHER" id="PTHR46148">
    <property type="entry name" value="CHROMO DOMAIN-CONTAINING PROTEIN"/>
    <property type="match status" value="1"/>
</dbReference>
<dbReference type="EMBL" id="JAIVGD010000015">
    <property type="protein sequence ID" value="KAH0757738.1"/>
    <property type="molecule type" value="Genomic_DNA"/>
</dbReference>
<organism evidence="2 3">
    <name type="scientific">Solanum tuberosum</name>
    <name type="common">Potato</name>
    <dbReference type="NCBI Taxonomy" id="4113"/>
    <lineage>
        <taxon>Eukaryota</taxon>
        <taxon>Viridiplantae</taxon>
        <taxon>Streptophyta</taxon>
        <taxon>Embryophyta</taxon>
        <taxon>Tracheophyta</taxon>
        <taxon>Spermatophyta</taxon>
        <taxon>Magnoliopsida</taxon>
        <taxon>eudicotyledons</taxon>
        <taxon>Gunneridae</taxon>
        <taxon>Pentapetalae</taxon>
        <taxon>asterids</taxon>
        <taxon>lamiids</taxon>
        <taxon>Solanales</taxon>
        <taxon>Solanaceae</taxon>
        <taxon>Solanoideae</taxon>
        <taxon>Solaneae</taxon>
        <taxon>Solanum</taxon>
    </lineage>
</organism>
<dbReference type="Pfam" id="PF00385">
    <property type="entry name" value="Chromo"/>
    <property type="match status" value="1"/>
</dbReference>
<proteinExistence type="predicted"/>
<dbReference type="SUPFAM" id="SSF54160">
    <property type="entry name" value="Chromo domain-like"/>
    <property type="match status" value="1"/>
</dbReference>
<evidence type="ECO:0000259" key="1">
    <source>
        <dbReference type="PROSITE" id="PS50013"/>
    </source>
</evidence>
<gene>
    <name evidence="2" type="ORF">KY290_021231</name>
</gene>
<dbReference type="PANTHER" id="PTHR46148:SF52">
    <property type="entry name" value="OS04G0603800 PROTEIN"/>
    <property type="match status" value="1"/>
</dbReference>
<dbReference type="InterPro" id="IPR016197">
    <property type="entry name" value="Chromo-like_dom_sf"/>
</dbReference>
<name>A0ABQ7V1W9_SOLTU</name>
<evidence type="ECO:0000313" key="2">
    <source>
        <dbReference type="EMBL" id="KAH0757738.1"/>
    </source>
</evidence>